<dbReference type="Pfam" id="PF13855">
    <property type="entry name" value="LRR_8"/>
    <property type="match status" value="1"/>
</dbReference>
<dbReference type="InterPro" id="IPR032675">
    <property type="entry name" value="LRR_dom_sf"/>
</dbReference>
<sequence>MYGAYLCLIVCVTWPIVLAGDRIIPLKSYCEQIDSSCSCDPQANVVRVYCQDEYAMLIEVIDTGINIAMSYYATRPVHWLPKFSLGQVAKFEFDAYNYWPETFLSDLLNALGVKQLSSVKFRDRSSEVPSSSEETDNFEELPLGSNTTSWAFNAVPALQYFRFESTQADIDENIFQPFDNLTTLELKLAVRELPKQLFANVSHSLRNLSIVNRYMLELEPELLRDMQELRSMSLQLTQPSKDKGSKLVRRLFRSMQQLEELRLTRATRHMDPKMLRGSYKLRLIKINSNPDLTELPSELFVDQSKLSTLDLSNNALSKLHSKLFHGLNQLQLLDLSSNRLASLSSAVHSLKYIDMRYTQFYGIKLNMPYEALVCTNDDSCQYKYNSSEWECDPQCICWVERSSKSLFIDCRGSRLTALPPLPRTTLVEIVLKFSNNSLKQLPNATDFVGLANVSVLNVAENQLAGVDASLLPDKMSMLDVRSNKITVFNQAFIDYMQQENNTMSMKLAGNPLSCNCEALPLLSFVRAQPQRVPDMGEIYCNSYPDRPFQQLEVFDLCPSYAILIGCIVGGLVIFVCLLSVVYLIYQQELRIWLYNHNLCLWWVSEEELDKDKTYDAFISYSHKDEPLVAELLPQLEHGLHAFRVCLHGRDWLVGDCIPEQIVRTVNESKRVIIVLSQHFIDSVWARMEFRIAYQATLQDKRKRIIIILYKELQHFHGIDSELRAYLKLNTYLKWGDPLFWSKLLYAMPHNRRVLKGQKKHAGPLI</sequence>
<protein>
    <submittedName>
        <fullName evidence="14">Tehao</fullName>
    </submittedName>
</protein>
<keyword evidence="8 11" id="KW-0472">Membrane</keyword>
<dbReference type="InterPro" id="IPR026906">
    <property type="entry name" value="LRR_5"/>
</dbReference>
<dbReference type="Pfam" id="PF13676">
    <property type="entry name" value="TIR_2"/>
    <property type="match status" value="1"/>
</dbReference>
<dbReference type="PROSITE" id="PS51450">
    <property type="entry name" value="LRR"/>
    <property type="match status" value="2"/>
</dbReference>
<dbReference type="GO" id="GO:0007165">
    <property type="term" value="P:signal transduction"/>
    <property type="evidence" value="ECO:0007669"/>
    <property type="project" value="InterPro"/>
</dbReference>
<keyword evidence="10" id="KW-0325">Glycoprotein</keyword>
<dbReference type="EMBL" id="CP012523">
    <property type="protein sequence ID" value="ALC39511.1"/>
    <property type="molecule type" value="Genomic_DNA"/>
</dbReference>
<feature type="domain" description="TIR" evidence="13">
    <location>
        <begin position="612"/>
        <end position="747"/>
    </location>
</feature>
<comment type="similarity">
    <text evidence="2">Belongs to the Toll-like receptor family.</text>
</comment>
<dbReference type="SMART" id="SM00369">
    <property type="entry name" value="LRR_TYP"/>
    <property type="match status" value="3"/>
</dbReference>
<evidence type="ECO:0000256" key="7">
    <source>
        <dbReference type="ARBA" id="ARBA00022989"/>
    </source>
</evidence>
<dbReference type="AlphaFoldDB" id="A0A0M5IYY9"/>
<dbReference type="PANTHER" id="PTHR24365:SF541">
    <property type="entry name" value="PROTEIN TOLL-RELATED"/>
    <property type="match status" value="1"/>
</dbReference>
<evidence type="ECO:0000256" key="2">
    <source>
        <dbReference type="ARBA" id="ARBA00009634"/>
    </source>
</evidence>
<comment type="subcellular location">
    <subcellularLocation>
        <location evidence="1">Membrane</location>
        <topology evidence="1">Single-pass membrane protein</topology>
    </subcellularLocation>
</comment>
<gene>
    <name evidence="14" type="ORF">Dbus_chr2Lg1596</name>
</gene>
<dbReference type="Pfam" id="PF13306">
    <property type="entry name" value="LRR_5"/>
    <property type="match status" value="1"/>
</dbReference>
<keyword evidence="4 11" id="KW-0812">Transmembrane</keyword>
<accession>A0A0M5IYY9</accession>
<keyword evidence="7 11" id="KW-1133">Transmembrane helix</keyword>
<dbReference type="SMART" id="SM00255">
    <property type="entry name" value="TIR"/>
    <property type="match status" value="1"/>
</dbReference>
<evidence type="ECO:0000256" key="12">
    <source>
        <dbReference type="SAM" id="SignalP"/>
    </source>
</evidence>
<keyword evidence="6" id="KW-0677">Repeat</keyword>
<dbReference type="InterPro" id="IPR000157">
    <property type="entry name" value="TIR_dom"/>
</dbReference>
<evidence type="ECO:0000256" key="10">
    <source>
        <dbReference type="ARBA" id="ARBA00023180"/>
    </source>
</evidence>
<dbReference type="STRING" id="30019.A0A0M5IYY9"/>
<evidence type="ECO:0000256" key="9">
    <source>
        <dbReference type="ARBA" id="ARBA00023170"/>
    </source>
</evidence>
<dbReference type="GO" id="GO:0038023">
    <property type="term" value="F:signaling receptor activity"/>
    <property type="evidence" value="ECO:0007669"/>
    <property type="project" value="TreeGrafter"/>
</dbReference>
<dbReference type="PROSITE" id="PS50104">
    <property type="entry name" value="TIR"/>
    <property type="match status" value="1"/>
</dbReference>
<dbReference type="PANTHER" id="PTHR24365">
    <property type="entry name" value="TOLL-LIKE RECEPTOR"/>
    <property type="match status" value="1"/>
</dbReference>
<evidence type="ECO:0000256" key="6">
    <source>
        <dbReference type="ARBA" id="ARBA00022737"/>
    </source>
</evidence>
<feature type="transmembrane region" description="Helical" evidence="11">
    <location>
        <begin position="560"/>
        <end position="585"/>
    </location>
</feature>
<keyword evidence="9" id="KW-0675">Receptor</keyword>
<dbReference type="PRINTS" id="PR01537">
    <property type="entry name" value="INTRLKN1R1F"/>
</dbReference>
<dbReference type="OrthoDB" id="1421090at2759"/>
<evidence type="ECO:0000256" key="3">
    <source>
        <dbReference type="ARBA" id="ARBA00022614"/>
    </source>
</evidence>
<evidence type="ECO:0000259" key="13">
    <source>
        <dbReference type="PROSITE" id="PS50104"/>
    </source>
</evidence>
<feature type="chain" id="PRO_5005803382" evidence="12">
    <location>
        <begin position="20"/>
        <end position="765"/>
    </location>
</feature>
<keyword evidence="15" id="KW-1185">Reference proteome</keyword>
<evidence type="ECO:0000256" key="11">
    <source>
        <dbReference type="SAM" id="Phobius"/>
    </source>
</evidence>
<evidence type="ECO:0000256" key="8">
    <source>
        <dbReference type="ARBA" id="ARBA00023136"/>
    </source>
</evidence>
<dbReference type="PRINTS" id="PR00019">
    <property type="entry name" value="LEURICHRPT"/>
</dbReference>
<evidence type="ECO:0000256" key="5">
    <source>
        <dbReference type="ARBA" id="ARBA00022729"/>
    </source>
</evidence>
<dbReference type="InterPro" id="IPR003591">
    <property type="entry name" value="Leu-rich_rpt_typical-subtyp"/>
</dbReference>
<evidence type="ECO:0000256" key="4">
    <source>
        <dbReference type="ARBA" id="ARBA00022692"/>
    </source>
</evidence>
<dbReference type="SUPFAM" id="SSF52200">
    <property type="entry name" value="Toll/Interleukin receptor TIR domain"/>
    <property type="match status" value="1"/>
</dbReference>
<dbReference type="InterPro" id="IPR035897">
    <property type="entry name" value="Toll_tir_struct_dom_sf"/>
</dbReference>
<organism evidence="14 15">
    <name type="scientific">Drosophila busckii</name>
    <name type="common">Fruit fly</name>
    <dbReference type="NCBI Taxonomy" id="30019"/>
    <lineage>
        <taxon>Eukaryota</taxon>
        <taxon>Metazoa</taxon>
        <taxon>Ecdysozoa</taxon>
        <taxon>Arthropoda</taxon>
        <taxon>Hexapoda</taxon>
        <taxon>Insecta</taxon>
        <taxon>Pterygota</taxon>
        <taxon>Neoptera</taxon>
        <taxon>Endopterygota</taxon>
        <taxon>Diptera</taxon>
        <taxon>Brachycera</taxon>
        <taxon>Muscomorpha</taxon>
        <taxon>Ephydroidea</taxon>
        <taxon>Drosophilidae</taxon>
        <taxon>Drosophila</taxon>
    </lineage>
</organism>
<reference evidence="14 15" key="1">
    <citation type="submission" date="2015-08" db="EMBL/GenBank/DDBJ databases">
        <title>Ancestral chromatin configuration constrains chromatin evolution on differentiating sex chromosomes in Drosophila.</title>
        <authorList>
            <person name="Zhou Q."/>
            <person name="Bachtrog D."/>
        </authorList>
    </citation>
    <scope>NUCLEOTIDE SEQUENCE [LARGE SCALE GENOMIC DNA]</scope>
    <source>
        <tissue evidence="14">Whole larvae</tissue>
    </source>
</reference>
<keyword evidence="3" id="KW-0433">Leucine-rich repeat</keyword>
<dbReference type="InterPro" id="IPR001611">
    <property type="entry name" value="Leu-rich_rpt"/>
</dbReference>
<dbReference type="OMA" id="SKLCYAM"/>
<evidence type="ECO:0000256" key="1">
    <source>
        <dbReference type="ARBA" id="ARBA00004167"/>
    </source>
</evidence>
<dbReference type="FunFam" id="3.40.50.10140:FF:000020">
    <property type="entry name" value="Blast:Protein toll"/>
    <property type="match status" value="1"/>
</dbReference>
<dbReference type="Gene3D" id="3.80.10.10">
    <property type="entry name" value="Ribonuclease Inhibitor"/>
    <property type="match status" value="3"/>
</dbReference>
<dbReference type="SUPFAM" id="SSF52058">
    <property type="entry name" value="L domain-like"/>
    <property type="match status" value="1"/>
</dbReference>
<evidence type="ECO:0000313" key="15">
    <source>
        <dbReference type="Proteomes" id="UP000494163"/>
    </source>
</evidence>
<dbReference type="Gene3D" id="3.40.50.10140">
    <property type="entry name" value="Toll/interleukin-1 receptor homology (TIR) domain"/>
    <property type="match status" value="1"/>
</dbReference>
<dbReference type="Proteomes" id="UP000494163">
    <property type="component" value="Chromosome 2L"/>
</dbReference>
<proteinExistence type="inferred from homology"/>
<evidence type="ECO:0000313" key="14">
    <source>
        <dbReference type="EMBL" id="ALC39511.1"/>
    </source>
</evidence>
<keyword evidence="5 12" id="KW-0732">Signal</keyword>
<name>A0A0M5IYY9_DROBS</name>
<feature type="signal peptide" evidence="12">
    <location>
        <begin position="1"/>
        <end position="19"/>
    </location>
</feature>
<dbReference type="GO" id="GO:0005886">
    <property type="term" value="C:plasma membrane"/>
    <property type="evidence" value="ECO:0007669"/>
    <property type="project" value="TreeGrafter"/>
</dbReference>